<feature type="chain" id="PRO_5040365356" description="Killer toxin Kp4 domain-containing protein" evidence="1">
    <location>
        <begin position="20"/>
        <end position="151"/>
    </location>
</feature>
<reference evidence="3" key="1">
    <citation type="submission" date="2021-08" db="EMBL/GenBank/DDBJ databases">
        <title>Chromosome-Level Trichoderma cornu-damae using Hi-C Data.</title>
        <authorList>
            <person name="Kim C.S."/>
        </authorList>
    </citation>
    <scope>NUCLEOTIDE SEQUENCE</scope>
    <source>
        <strain evidence="3">KA19-0412C</strain>
    </source>
</reference>
<dbReference type="SUPFAM" id="SSF55221">
    <property type="entry name" value="Yeast killer toxins"/>
    <property type="match status" value="1"/>
</dbReference>
<keyword evidence="4" id="KW-1185">Reference proteome</keyword>
<dbReference type="OrthoDB" id="4177994at2759"/>
<dbReference type="EMBL" id="JAIWOZ010000004">
    <property type="protein sequence ID" value="KAH6605554.1"/>
    <property type="molecule type" value="Genomic_DNA"/>
</dbReference>
<accession>A0A9P8TUJ2</accession>
<keyword evidence="1" id="KW-0732">Signal</keyword>
<gene>
    <name evidence="3" type="ORF">Trco_004707</name>
</gene>
<protein>
    <recommendedName>
        <fullName evidence="2">Killer toxin Kp4 domain-containing protein</fullName>
    </recommendedName>
</protein>
<feature type="signal peptide" evidence="1">
    <location>
        <begin position="1"/>
        <end position="19"/>
    </location>
</feature>
<comment type="caution">
    <text evidence="3">The sequence shown here is derived from an EMBL/GenBank/DDBJ whole genome shotgun (WGS) entry which is preliminary data.</text>
</comment>
<dbReference type="GO" id="GO:0005576">
    <property type="term" value="C:extracellular region"/>
    <property type="evidence" value="ECO:0007669"/>
    <property type="project" value="InterPro"/>
</dbReference>
<dbReference type="AlphaFoldDB" id="A0A9P8TUJ2"/>
<dbReference type="InterPro" id="IPR011329">
    <property type="entry name" value="Killer_tox_Kp4/SMK"/>
</dbReference>
<dbReference type="Proteomes" id="UP000827724">
    <property type="component" value="Unassembled WGS sequence"/>
</dbReference>
<evidence type="ECO:0000259" key="2">
    <source>
        <dbReference type="Pfam" id="PF09044"/>
    </source>
</evidence>
<dbReference type="Gene3D" id="3.30.430.10">
    <property type="entry name" value="Killer Toxin P4, subunit A"/>
    <property type="match status" value="1"/>
</dbReference>
<feature type="domain" description="Killer toxin Kp4" evidence="2">
    <location>
        <begin position="9"/>
        <end position="136"/>
    </location>
</feature>
<name>A0A9P8TUJ2_9HYPO</name>
<proteinExistence type="predicted"/>
<dbReference type="InterPro" id="IPR015131">
    <property type="entry name" value="Killer_tox_Kp4"/>
</dbReference>
<sequence length="151" mass="16080">MRLNSFVSLAFAAAQSAVGLGINCHGDSLCGIVYMSGGSLSQFQSIFDNLIDKKLYENGDDVGCIEAEYANFRGRYNSTLCAYIQNAQGTVAGATLKSLYRELVEYGCAMCGSVPLFYAKGDDDVNHGELTIDMVDSLPEGCKVGAPCSTN</sequence>
<dbReference type="Pfam" id="PF09044">
    <property type="entry name" value="Kp4"/>
    <property type="match status" value="1"/>
</dbReference>
<evidence type="ECO:0000313" key="3">
    <source>
        <dbReference type="EMBL" id="KAH6605554.1"/>
    </source>
</evidence>
<organism evidence="3 4">
    <name type="scientific">Trichoderma cornu-damae</name>
    <dbReference type="NCBI Taxonomy" id="654480"/>
    <lineage>
        <taxon>Eukaryota</taxon>
        <taxon>Fungi</taxon>
        <taxon>Dikarya</taxon>
        <taxon>Ascomycota</taxon>
        <taxon>Pezizomycotina</taxon>
        <taxon>Sordariomycetes</taxon>
        <taxon>Hypocreomycetidae</taxon>
        <taxon>Hypocreales</taxon>
        <taxon>Hypocreaceae</taxon>
        <taxon>Trichoderma</taxon>
    </lineage>
</organism>
<evidence type="ECO:0000313" key="4">
    <source>
        <dbReference type="Proteomes" id="UP000827724"/>
    </source>
</evidence>
<evidence type="ECO:0000256" key="1">
    <source>
        <dbReference type="SAM" id="SignalP"/>
    </source>
</evidence>